<keyword evidence="1" id="KW-0472">Membrane</keyword>
<keyword evidence="1" id="KW-0812">Transmembrane</keyword>
<sequence length="123" mass="14279">MQRSLIPYCFFFISLILFYSCVPDLSGWYREQYGISALGCSTDMQIEYQSRQQDFTILFMLVAMVMSCAIFFIMKKIVCQINIIVACLIGLLTCLFTVFLVIVTAFFLTLEFLPVNYFIFDIC</sequence>
<evidence type="ECO:0000313" key="2">
    <source>
        <dbReference type="EMBL" id="QIQ20517.1"/>
    </source>
</evidence>
<keyword evidence="1" id="KW-1133">Transmembrane helix</keyword>
<dbReference type="InParanoid" id="A0A6G9I9J4"/>
<dbReference type="Proteomes" id="UP000501168">
    <property type="component" value="Chromosome"/>
</dbReference>
<gene>
    <name evidence="2" type="ORF">IPMB12_01750</name>
</gene>
<evidence type="ECO:0000313" key="3">
    <source>
        <dbReference type="Proteomes" id="UP000501168"/>
    </source>
</evidence>
<dbReference type="EMBL" id="CP050253">
    <property type="protein sequence ID" value="QIQ20517.1"/>
    <property type="molecule type" value="Genomic_DNA"/>
</dbReference>
<feature type="transmembrane region" description="Helical" evidence="1">
    <location>
        <begin position="5"/>
        <end position="22"/>
    </location>
</feature>
<feature type="transmembrane region" description="Helical" evidence="1">
    <location>
        <begin position="55"/>
        <end position="74"/>
    </location>
</feature>
<protein>
    <submittedName>
        <fullName evidence="2">Uncharacterized protein</fullName>
    </submittedName>
</protein>
<evidence type="ECO:0000256" key="1">
    <source>
        <dbReference type="SAM" id="Phobius"/>
    </source>
</evidence>
<dbReference type="KEGG" id="orb:IPMB12_01750"/>
<name>A0A6G9I9J4_9GAMM</name>
<dbReference type="AlphaFoldDB" id="A0A6G9I9J4"/>
<proteinExistence type="predicted"/>
<dbReference type="PROSITE" id="PS51257">
    <property type="entry name" value="PROKAR_LIPOPROTEIN"/>
    <property type="match status" value="1"/>
</dbReference>
<organism evidence="2 3">
    <name type="scientific">Zophobihabitans entericus</name>
    <dbReference type="NCBI Taxonomy" id="1635327"/>
    <lineage>
        <taxon>Bacteria</taxon>
        <taxon>Pseudomonadati</taxon>
        <taxon>Pseudomonadota</taxon>
        <taxon>Gammaproteobacteria</taxon>
        <taxon>Orbales</taxon>
        <taxon>Orbaceae</taxon>
        <taxon>Zophobihabitans</taxon>
    </lineage>
</organism>
<accession>A0A6G9I9J4</accession>
<feature type="transmembrane region" description="Helical" evidence="1">
    <location>
        <begin position="81"/>
        <end position="108"/>
    </location>
</feature>
<reference evidence="2 3" key="1">
    <citation type="submission" date="2020-03" db="EMBL/GenBank/DDBJ databases">
        <title>Complete genome sequence of Orbus sp. IPMB12 (BCRC 80908).</title>
        <authorList>
            <person name="Lo W.-S."/>
            <person name="Chang T.-H."/>
            <person name="Kuo C.-H."/>
        </authorList>
    </citation>
    <scope>NUCLEOTIDE SEQUENCE [LARGE SCALE GENOMIC DNA]</scope>
    <source>
        <strain evidence="2 3">IPMB12</strain>
    </source>
</reference>
<keyword evidence="3" id="KW-1185">Reference proteome</keyword>
<dbReference type="RefSeq" id="WP_166914356.1">
    <property type="nucleotide sequence ID" value="NZ_CP050253.1"/>
</dbReference>